<organism evidence="1 2">
    <name type="scientific">Bionectria ochroleuca</name>
    <name type="common">Gliocladium roseum</name>
    <dbReference type="NCBI Taxonomy" id="29856"/>
    <lineage>
        <taxon>Eukaryota</taxon>
        <taxon>Fungi</taxon>
        <taxon>Dikarya</taxon>
        <taxon>Ascomycota</taxon>
        <taxon>Pezizomycotina</taxon>
        <taxon>Sordariomycetes</taxon>
        <taxon>Hypocreomycetidae</taxon>
        <taxon>Hypocreales</taxon>
        <taxon>Bionectriaceae</taxon>
        <taxon>Clonostachys</taxon>
    </lineage>
</organism>
<keyword evidence="2" id="KW-1185">Reference proteome</keyword>
<evidence type="ECO:0000313" key="2">
    <source>
        <dbReference type="Proteomes" id="UP000766486"/>
    </source>
</evidence>
<name>A0ABY6ULG6_BIOOC</name>
<protein>
    <submittedName>
        <fullName evidence="1">Uncharacterized protein</fullName>
    </submittedName>
</protein>
<comment type="caution">
    <text evidence="1">The sequence shown here is derived from an EMBL/GenBank/DDBJ whole genome shotgun (WGS) entry which is preliminary data.</text>
</comment>
<dbReference type="EMBL" id="CABFNS010000845">
    <property type="protein sequence ID" value="VUC32141.1"/>
    <property type="molecule type" value="Genomic_DNA"/>
</dbReference>
<evidence type="ECO:0000313" key="1">
    <source>
        <dbReference type="EMBL" id="VUC32141.1"/>
    </source>
</evidence>
<gene>
    <name evidence="1" type="ORF">CLO192961_LOCUS321570</name>
</gene>
<reference evidence="1 2" key="1">
    <citation type="submission" date="2019-06" db="EMBL/GenBank/DDBJ databases">
        <authorList>
            <person name="Broberg M."/>
        </authorList>
    </citation>
    <scope>NUCLEOTIDE SEQUENCE [LARGE SCALE GENOMIC DNA]</scope>
</reference>
<accession>A0ABY6ULG6</accession>
<dbReference type="Proteomes" id="UP000766486">
    <property type="component" value="Unassembled WGS sequence"/>
</dbReference>
<sequence length="361" mass="41216">MTRQSKGVTSTPFLSQRFAYKHTILASQQQLWTLFHQDTMVKQKKDTCIRFDCRRSQDVLDSAMNYLQAARESLHGAEGNINELKTGHQEGGIDEEWAAEASVAGNINDLAKACILMFERIQHSQEENDGSRGLEISGIFLKAFKIWAFTSGASHPDAFKLEPGKMVRGWSRNDGGPIYKAIRDVLRQQYHTLGAALLARERGSLTSETIAEIEALLSELDFVTFSDPMGYGPLVSKDEFDKKIRCLVQEEKVDDLSIIGRPDFWESYVDHYPSDDRCQNFDEMFRKVSSADDQLAKRRDIQERLICNNSVRRDQILEGMPFSSHDTHRKRHDSFSLFLSPEGDILDGVTMKRLPYARDFF</sequence>
<proteinExistence type="predicted"/>